<organism evidence="2 3">
    <name type="scientific">Lepeophtheirus salmonis</name>
    <name type="common">Salmon louse</name>
    <name type="synonym">Caligus salmonis</name>
    <dbReference type="NCBI Taxonomy" id="72036"/>
    <lineage>
        <taxon>Eukaryota</taxon>
        <taxon>Metazoa</taxon>
        <taxon>Ecdysozoa</taxon>
        <taxon>Arthropoda</taxon>
        <taxon>Crustacea</taxon>
        <taxon>Multicrustacea</taxon>
        <taxon>Hexanauplia</taxon>
        <taxon>Copepoda</taxon>
        <taxon>Siphonostomatoida</taxon>
        <taxon>Caligidae</taxon>
        <taxon>Lepeophtheirus</taxon>
    </lineage>
</organism>
<proteinExistence type="predicted"/>
<keyword evidence="3" id="KW-1185">Reference proteome</keyword>
<dbReference type="AlphaFoldDB" id="A0A7R8H925"/>
<dbReference type="SUPFAM" id="SSF53098">
    <property type="entry name" value="Ribonuclease H-like"/>
    <property type="match status" value="1"/>
</dbReference>
<dbReference type="InterPro" id="IPR012337">
    <property type="entry name" value="RNaseH-like_sf"/>
</dbReference>
<dbReference type="InterPro" id="IPR036397">
    <property type="entry name" value="RNaseH_sf"/>
</dbReference>
<sequence length="101" mass="11558">MVHNFQTADTSLNLELSPPNHPQSNSLFERVVCSVKEMLKKNPGLFSLDEILFSYRAAPLACGKSPLELLFSQPLTTRLDRMLPNQTRERKNKLKNGMEVW</sequence>
<accession>A0A7R8H925</accession>
<dbReference type="EMBL" id="HG994584">
    <property type="protein sequence ID" value="CAF2951832.1"/>
    <property type="molecule type" value="Genomic_DNA"/>
</dbReference>
<feature type="region of interest" description="Disordered" evidence="1">
    <location>
        <begin position="1"/>
        <end position="20"/>
    </location>
</feature>
<dbReference type="OrthoDB" id="427924at2759"/>
<dbReference type="Proteomes" id="UP000675881">
    <property type="component" value="Chromosome 5"/>
</dbReference>
<reference evidence="2" key="1">
    <citation type="submission" date="2021-02" db="EMBL/GenBank/DDBJ databases">
        <authorList>
            <person name="Bekaert M."/>
        </authorList>
    </citation>
    <scope>NUCLEOTIDE SEQUENCE</scope>
    <source>
        <strain evidence="2">IoA-00</strain>
    </source>
</reference>
<dbReference type="GO" id="GO:0003676">
    <property type="term" value="F:nucleic acid binding"/>
    <property type="evidence" value="ECO:0007669"/>
    <property type="project" value="InterPro"/>
</dbReference>
<name>A0A7R8H925_LEPSM</name>
<evidence type="ECO:0000313" key="2">
    <source>
        <dbReference type="EMBL" id="CAF2951832.1"/>
    </source>
</evidence>
<feature type="compositionally biased region" description="Polar residues" evidence="1">
    <location>
        <begin position="1"/>
        <end position="14"/>
    </location>
</feature>
<protein>
    <submittedName>
        <fullName evidence="2">(salmon louse) hypothetical protein</fullName>
    </submittedName>
</protein>
<evidence type="ECO:0000313" key="3">
    <source>
        <dbReference type="Proteomes" id="UP000675881"/>
    </source>
</evidence>
<gene>
    <name evidence="2" type="ORF">LSAA_10099</name>
</gene>
<evidence type="ECO:0000256" key="1">
    <source>
        <dbReference type="SAM" id="MobiDB-lite"/>
    </source>
</evidence>
<dbReference type="Gene3D" id="3.30.420.10">
    <property type="entry name" value="Ribonuclease H-like superfamily/Ribonuclease H"/>
    <property type="match status" value="1"/>
</dbReference>